<evidence type="ECO:0000256" key="3">
    <source>
        <dbReference type="SAM" id="Coils"/>
    </source>
</evidence>
<dbReference type="Gene3D" id="2.40.30.170">
    <property type="match status" value="1"/>
</dbReference>
<evidence type="ECO:0000313" key="7">
    <source>
        <dbReference type="Proteomes" id="UP000249135"/>
    </source>
</evidence>
<dbReference type="Pfam" id="PF25973">
    <property type="entry name" value="BSH_CzcB"/>
    <property type="match status" value="1"/>
</dbReference>
<dbReference type="FunFam" id="2.40.30.170:FF:000010">
    <property type="entry name" value="Efflux RND transporter periplasmic adaptor subunit"/>
    <property type="match status" value="1"/>
</dbReference>
<dbReference type="InterPro" id="IPR058792">
    <property type="entry name" value="Beta-barrel_RND_2"/>
</dbReference>
<feature type="domain" description="CzcB-like barrel-sandwich hybrid" evidence="5">
    <location>
        <begin position="71"/>
        <end position="216"/>
    </location>
</feature>
<evidence type="ECO:0000259" key="5">
    <source>
        <dbReference type="Pfam" id="PF25973"/>
    </source>
</evidence>
<protein>
    <submittedName>
        <fullName evidence="6">Efflux RND transporter periplasmic adaptor subunit</fullName>
    </submittedName>
</protein>
<dbReference type="PANTHER" id="PTHR30097:SF16">
    <property type="entry name" value="CATION EFFLUX SYSTEM (CZCB-LIKE)"/>
    <property type="match status" value="1"/>
</dbReference>
<dbReference type="NCBIfam" id="TIGR01730">
    <property type="entry name" value="RND_mfp"/>
    <property type="match status" value="1"/>
</dbReference>
<organism evidence="6 7">
    <name type="scientific">Variovorax paradoxus</name>
    <dbReference type="NCBI Taxonomy" id="34073"/>
    <lineage>
        <taxon>Bacteria</taxon>
        <taxon>Pseudomonadati</taxon>
        <taxon>Pseudomonadota</taxon>
        <taxon>Betaproteobacteria</taxon>
        <taxon>Burkholderiales</taxon>
        <taxon>Comamonadaceae</taxon>
        <taxon>Variovorax</taxon>
    </lineage>
</organism>
<feature type="coiled-coil region" evidence="3">
    <location>
        <begin position="138"/>
        <end position="172"/>
    </location>
</feature>
<keyword evidence="2" id="KW-0813">Transport</keyword>
<dbReference type="EMBL" id="QFPP01000606">
    <property type="protein sequence ID" value="PZQ63390.1"/>
    <property type="molecule type" value="Genomic_DNA"/>
</dbReference>
<evidence type="ECO:0000313" key="6">
    <source>
        <dbReference type="EMBL" id="PZQ63390.1"/>
    </source>
</evidence>
<dbReference type="GO" id="GO:0016020">
    <property type="term" value="C:membrane"/>
    <property type="evidence" value="ECO:0007669"/>
    <property type="project" value="InterPro"/>
</dbReference>
<dbReference type="InterPro" id="IPR051909">
    <property type="entry name" value="MFP_Cation_Efflux"/>
</dbReference>
<proteinExistence type="inferred from homology"/>
<dbReference type="GO" id="GO:0022857">
    <property type="term" value="F:transmembrane transporter activity"/>
    <property type="evidence" value="ECO:0007669"/>
    <property type="project" value="InterPro"/>
</dbReference>
<gene>
    <name evidence="6" type="ORF">DI563_27920</name>
</gene>
<dbReference type="AlphaFoldDB" id="A0A2W5RJA0"/>
<name>A0A2W5RJA0_VARPD</name>
<feature type="domain" description="CusB-like beta-barrel" evidence="4">
    <location>
        <begin position="221"/>
        <end position="295"/>
    </location>
</feature>
<dbReference type="InterPro" id="IPR058647">
    <property type="entry name" value="BSH_CzcB-like"/>
</dbReference>
<dbReference type="Gene3D" id="1.10.287.470">
    <property type="entry name" value="Helix hairpin bin"/>
    <property type="match status" value="1"/>
</dbReference>
<comment type="similarity">
    <text evidence="1">Belongs to the membrane fusion protein (MFP) (TC 8.A.1) family.</text>
</comment>
<evidence type="ECO:0000256" key="2">
    <source>
        <dbReference type="ARBA" id="ARBA00022448"/>
    </source>
</evidence>
<dbReference type="PANTHER" id="PTHR30097">
    <property type="entry name" value="CATION EFFLUX SYSTEM PROTEIN CUSB"/>
    <property type="match status" value="1"/>
</dbReference>
<dbReference type="Proteomes" id="UP000249135">
    <property type="component" value="Unassembled WGS sequence"/>
</dbReference>
<reference evidence="6 7" key="1">
    <citation type="submission" date="2017-08" db="EMBL/GenBank/DDBJ databases">
        <title>Infants hospitalized years apart are colonized by the same room-sourced microbial strains.</title>
        <authorList>
            <person name="Brooks B."/>
            <person name="Olm M.R."/>
            <person name="Firek B.A."/>
            <person name="Baker R."/>
            <person name="Thomas B.C."/>
            <person name="Morowitz M.J."/>
            <person name="Banfield J.F."/>
        </authorList>
    </citation>
    <scope>NUCLEOTIDE SEQUENCE [LARGE SCALE GENOMIC DNA]</scope>
    <source>
        <strain evidence="6">S2_005_003_R2_41</strain>
    </source>
</reference>
<dbReference type="Pfam" id="PF25954">
    <property type="entry name" value="Beta-barrel_RND_2"/>
    <property type="match status" value="1"/>
</dbReference>
<evidence type="ECO:0000259" key="4">
    <source>
        <dbReference type="Pfam" id="PF25954"/>
    </source>
</evidence>
<dbReference type="InterPro" id="IPR006143">
    <property type="entry name" value="RND_pump_MFP"/>
</dbReference>
<comment type="caution">
    <text evidence="6">The sequence shown here is derived from an EMBL/GenBank/DDBJ whole genome shotgun (WGS) entry which is preliminary data.</text>
</comment>
<keyword evidence="3" id="KW-0175">Coiled coil</keyword>
<accession>A0A2W5RJA0</accession>
<dbReference type="Gene3D" id="2.40.420.20">
    <property type="match status" value="1"/>
</dbReference>
<dbReference type="SUPFAM" id="SSF111369">
    <property type="entry name" value="HlyD-like secretion proteins"/>
    <property type="match status" value="1"/>
</dbReference>
<sequence>MALCACHAGNDAKQAGSDVPAPRAIERRGGAIFIPESSPLRQSLQIAAAEERSVQRSLTLPAVVEADPGRLVRMVPPVAGRIVQLADQPGQAVKAGETLFVLDAPDMAAAGADAQKARAAEAIARQNLQRQAQLDQQHIGVRRDLEQAQADLQQATAEAERAQQRLSQLGGGTDAAAGALRRYVQTSPISGQVVEVAGARGAFWSDTTAPILVVADLSKEWVVASVGERDLAAVSAGQAATIAFDAYGDETVDSTVRYVGALLDADTRSVKLRLPLANAQGRYRPGMFAHVVLAGPAHRAVTVPETALVQSGFDTRVFVETAPWTFEARTVRTATPSNGQMEIAQGLRPSERVVVRDGVLLND</sequence>
<evidence type="ECO:0000256" key="1">
    <source>
        <dbReference type="ARBA" id="ARBA00009477"/>
    </source>
</evidence>